<evidence type="ECO:0000313" key="1">
    <source>
        <dbReference type="EMBL" id="KTR52472.1"/>
    </source>
</evidence>
<comment type="caution">
    <text evidence="1">The sequence shown here is derived from an EMBL/GenBank/DDBJ whole genome shotgun (WGS) entry which is preliminary data.</text>
</comment>
<evidence type="ECO:0008006" key="3">
    <source>
        <dbReference type="Google" id="ProtNLM"/>
    </source>
</evidence>
<gene>
    <name evidence="1" type="ORF">NS359_06380</name>
</gene>
<organism evidence="1 2">
    <name type="scientific">Curtobacterium oceanosedimentum</name>
    <dbReference type="NCBI Taxonomy" id="465820"/>
    <lineage>
        <taxon>Bacteria</taxon>
        <taxon>Bacillati</taxon>
        <taxon>Actinomycetota</taxon>
        <taxon>Actinomycetes</taxon>
        <taxon>Micrococcales</taxon>
        <taxon>Microbacteriaceae</taxon>
        <taxon>Curtobacterium</taxon>
    </lineage>
</organism>
<dbReference type="Proteomes" id="UP000072763">
    <property type="component" value="Unassembled WGS sequence"/>
</dbReference>
<sequence>MATLTDLPRLCSAARLGPYLAACNGDRAGALRLYAWNIEMTAAFWGPIAVLEIAVRNTMHDALRAGRNDDWWNDEAVHLMPRERRAVDGATDTSARRGVARPTADQVVAATSFGFWVGLTDAGVPRHPTLSYETVLWQPRLRTAFPHLGTLRRKGLHRLLDDVRRFRNRLAHHEPIHAAPLGRIRDDITRIAGIVSPDAERLIVDSSRIDPVLASR</sequence>
<dbReference type="EMBL" id="LDRC01000030">
    <property type="protein sequence ID" value="KTR52472.1"/>
    <property type="molecule type" value="Genomic_DNA"/>
</dbReference>
<evidence type="ECO:0000313" key="2">
    <source>
        <dbReference type="Proteomes" id="UP000072763"/>
    </source>
</evidence>
<dbReference type="PATRIC" id="fig|465820.4.peg.1351"/>
<dbReference type="AlphaFoldDB" id="A0A147DRW9"/>
<proteinExistence type="predicted"/>
<name>A0A147DRW9_9MICO</name>
<accession>A0A147DRW9</accession>
<reference evidence="1 2" key="1">
    <citation type="journal article" date="2016" name="Front. Microbiol.">
        <title>Genomic Resource of Rice Seed Associated Bacteria.</title>
        <authorList>
            <person name="Midha S."/>
            <person name="Bansal K."/>
            <person name="Sharma S."/>
            <person name="Kumar N."/>
            <person name="Patil P.P."/>
            <person name="Chaudhry V."/>
            <person name="Patil P.B."/>
        </authorList>
    </citation>
    <scope>NUCLEOTIDE SEQUENCE [LARGE SCALE GENOMIC DNA]</scope>
    <source>
        <strain evidence="1 2">NS359</strain>
    </source>
</reference>
<protein>
    <recommendedName>
        <fullName evidence="3">CAAX protease</fullName>
    </recommendedName>
</protein>